<organism evidence="6 7">
    <name type="scientific">Trichosporon asahii var. asahii (strain ATCC 90039 / CBS 2479 / JCM 2466 / KCTC 7840 / NBRC 103889/ NCYC 2677 / UAMH 7654)</name>
    <name type="common">Yeast</name>
    <dbReference type="NCBI Taxonomy" id="1186058"/>
    <lineage>
        <taxon>Eukaryota</taxon>
        <taxon>Fungi</taxon>
        <taxon>Dikarya</taxon>
        <taxon>Basidiomycota</taxon>
        <taxon>Agaricomycotina</taxon>
        <taxon>Tremellomycetes</taxon>
        <taxon>Trichosporonales</taxon>
        <taxon>Trichosporonaceae</taxon>
        <taxon>Trichosporon</taxon>
    </lineage>
</organism>
<keyword evidence="3" id="KW-0677">Repeat</keyword>
<evidence type="ECO:0000313" key="7">
    <source>
        <dbReference type="Proteomes" id="UP000002748"/>
    </source>
</evidence>
<evidence type="ECO:0000313" key="6">
    <source>
        <dbReference type="EMBL" id="EJT46476.1"/>
    </source>
</evidence>
<feature type="compositionally biased region" description="Acidic residues" evidence="5">
    <location>
        <begin position="45"/>
        <end position="61"/>
    </location>
</feature>
<name>J5SMM5_TRIAS</name>
<dbReference type="Gene3D" id="2.130.10.10">
    <property type="entry name" value="YVTN repeat-like/Quinoprotein amine dehydrogenase"/>
    <property type="match status" value="2"/>
</dbReference>
<dbReference type="VEuPathDB" id="FungiDB:A1Q1_04908"/>
<dbReference type="OrthoDB" id="189968at2759"/>
<evidence type="ECO:0000256" key="2">
    <source>
        <dbReference type="ARBA" id="ARBA00022574"/>
    </source>
</evidence>
<evidence type="ECO:0000256" key="5">
    <source>
        <dbReference type="SAM" id="MobiDB-lite"/>
    </source>
</evidence>
<protein>
    <submittedName>
        <fullName evidence="6">Pre-rRNA processing protein associated with U3 snRNP, Rrp9p</fullName>
    </submittedName>
</protein>
<dbReference type="Proteomes" id="UP000002748">
    <property type="component" value="Unassembled WGS sequence"/>
</dbReference>
<dbReference type="PANTHER" id="PTHR19865:SF0">
    <property type="entry name" value="U3 SMALL NUCLEOLAR RNA-INTERACTING PROTEIN 2"/>
    <property type="match status" value="1"/>
</dbReference>
<dbReference type="HOGENOM" id="CLU_014017_1_0_1"/>
<comment type="caution">
    <text evidence="6">The sequence shown here is derived from an EMBL/GenBank/DDBJ whole genome shotgun (WGS) entry which is preliminary data.</text>
</comment>
<gene>
    <name evidence="6" type="ORF">A1Q1_04908</name>
</gene>
<evidence type="ECO:0000256" key="4">
    <source>
        <dbReference type="ARBA" id="ARBA00023242"/>
    </source>
</evidence>
<dbReference type="EMBL" id="ALBS01000290">
    <property type="protein sequence ID" value="EJT46476.1"/>
    <property type="molecule type" value="Genomic_DNA"/>
</dbReference>
<proteinExistence type="predicted"/>
<sequence>MPDAFFKSDKKRKRSRNGGGGGGPSRGGPRDDMPSRGRGRKQQKEDEDLSDTGDELDIDDMDFQKDRAPHIMSDDEFVDANETAAEKRVRLARGYLDKVARDVQQAREEDDYDAADIDRELIASRLKQEVDEAEGRIHMFYSSASASNPRFKALGAVPTGVGMVLSKPKSSSDGKVTGVEAIYVSTKGGVQRLDPGLKNAPLHSTEGGHQGPVLCMAASEDGKWLVTGGQDRVIGVAPAAEQPDIPPPLCLSLAPPGTALALDALATGDLLWTPGLDPERLGAEADDVEEEVQLVLRAGGKTRTPEGEWVEGSVDVVTMLDDSHFVSGGDTGSIALWSTGKKKPLFTHVLAHGTDSEGHNLLPSETGPKPRWITALAHLRGSNLFASGSWDGEIKFWKIDSELKRFEEAGSVNVKGFVNAIQILNTPKGIRLVAAVGREPRLGRWVTVKARNGVFVADVELEK</sequence>
<keyword evidence="4" id="KW-0539">Nucleus</keyword>
<dbReference type="PANTHER" id="PTHR19865">
    <property type="entry name" value="U3 SMALL NUCLEOLAR RNA INTERACTING PROTEIN 2"/>
    <property type="match status" value="1"/>
</dbReference>
<dbReference type="InterPro" id="IPR036322">
    <property type="entry name" value="WD40_repeat_dom_sf"/>
</dbReference>
<comment type="subcellular location">
    <subcellularLocation>
        <location evidence="1">Nucleus</location>
    </subcellularLocation>
</comment>
<dbReference type="GO" id="GO:0032040">
    <property type="term" value="C:small-subunit processome"/>
    <property type="evidence" value="ECO:0007669"/>
    <property type="project" value="TreeGrafter"/>
</dbReference>
<keyword evidence="2" id="KW-0853">WD repeat</keyword>
<dbReference type="AlphaFoldDB" id="J5SMM5"/>
<evidence type="ECO:0000256" key="1">
    <source>
        <dbReference type="ARBA" id="ARBA00004123"/>
    </source>
</evidence>
<dbReference type="InterPro" id="IPR039241">
    <property type="entry name" value="Rrp9-like"/>
</dbReference>
<feature type="region of interest" description="Disordered" evidence="5">
    <location>
        <begin position="1"/>
        <end position="65"/>
    </location>
</feature>
<dbReference type="SUPFAM" id="SSF50978">
    <property type="entry name" value="WD40 repeat-like"/>
    <property type="match status" value="1"/>
</dbReference>
<dbReference type="SMART" id="SM00320">
    <property type="entry name" value="WD40"/>
    <property type="match status" value="3"/>
</dbReference>
<accession>J5SMM5</accession>
<dbReference type="GO" id="GO:0034511">
    <property type="term" value="F:U3 snoRNA binding"/>
    <property type="evidence" value="ECO:0007669"/>
    <property type="project" value="InterPro"/>
</dbReference>
<dbReference type="Pfam" id="PF00400">
    <property type="entry name" value="WD40"/>
    <property type="match status" value="2"/>
</dbReference>
<evidence type="ECO:0000256" key="3">
    <source>
        <dbReference type="ARBA" id="ARBA00022737"/>
    </source>
</evidence>
<dbReference type="InterPro" id="IPR001680">
    <property type="entry name" value="WD40_rpt"/>
</dbReference>
<dbReference type="KEGG" id="tasa:A1Q1_04908"/>
<dbReference type="InterPro" id="IPR015943">
    <property type="entry name" value="WD40/YVTN_repeat-like_dom_sf"/>
</dbReference>
<dbReference type="GeneID" id="25988420"/>
<dbReference type="RefSeq" id="XP_014177190.1">
    <property type="nucleotide sequence ID" value="XM_014321715.1"/>
</dbReference>
<reference evidence="6 7" key="1">
    <citation type="journal article" date="2012" name="Eukaryot. Cell">
        <title>Draft genome sequence of CBS 2479, the standard type strain of Trichosporon asahii.</title>
        <authorList>
            <person name="Yang R.Y."/>
            <person name="Li H.T."/>
            <person name="Zhu H."/>
            <person name="Zhou G.P."/>
            <person name="Wang M."/>
            <person name="Wang L."/>
        </authorList>
    </citation>
    <scope>NUCLEOTIDE SEQUENCE [LARGE SCALE GENOMIC DNA]</scope>
    <source>
        <strain evidence="7">ATCC 90039 / CBS 2479 / JCM 2466 / KCTC 7840 / NCYC 2677 / UAMH 7654</strain>
    </source>
</reference>
<feature type="compositionally biased region" description="Gly residues" evidence="5">
    <location>
        <begin position="17"/>
        <end position="26"/>
    </location>
</feature>